<feature type="compositionally biased region" description="Low complexity" evidence="1">
    <location>
        <begin position="1"/>
        <end position="12"/>
    </location>
</feature>
<evidence type="ECO:0000256" key="1">
    <source>
        <dbReference type="SAM" id="MobiDB-lite"/>
    </source>
</evidence>
<evidence type="ECO:0000313" key="3">
    <source>
        <dbReference type="Proteomes" id="UP000466442"/>
    </source>
</evidence>
<feature type="compositionally biased region" description="Acidic residues" evidence="1">
    <location>
        <begin position="28"/>
        <end position="37"/>
    </location>
</feature>
<sequence>MEDPDYPSSPSDEPQDLSTSAMRHEDSYTTDDELDSE</sequence>
<comment type="caution">
    <text evidence="2">The sequence shown here is derived from an EMBL/GenBank/DDBJ whole genome shotgun (WGS) entry which is preliminary data.</text>
</comment>
<gene>
    <name evidence="2" type="ORF">GE061_008714</name>
</gene>
<feature type="non-terminal residue" evidence="2">
    <location>
        <position position="1"/>
    </location>
</feature>
<keyword evidence="3" id="KW-1185">Reference proteome</keyword>
<protein>
    <submittedName>
        <fullName evidence="2">Uncharacterized protein</fullName>
    </submittedName>
</protein>
<dbReference type="AlphaFoldDB" id="A0A8S9WNH4"/>
<dbReference type="Proteomes" id="UP000466442">
    <property type="component" value="Unassembled WGS sequence"/>
</dbReference>
<dbReference type="EMBL" id="WIXP02000017">
    <property type="protein sequence ID" value="KAF6197748.1"/>
    <property type="molecule type" value="Genomic_DNA"/>
</dbReference>
<organism evidence="2 3">
    <name type="scientific">Apolygus lucorum</name>
    <name type="common">Small green plant bug</name>
    <name type="synonym">Lygocoris lucorum</name>
    <dbReference type="NCBI Taxonomy" id="248454"/>
    <lineage>
        <taxon>Eukaryota</taxon>
        <taxon>Metazoa</taxon>
        <taxon>Ecdysozoa</taxon>
        <taxon>Arthropoda</taxon>
        <taxon>Hexapoda</taxon>
        <taxon>Insecta</taxon>
        <taxon>Pterygota</taxon>
        <taxon>Neoptera</taxon>
        <taxon>Paraneoptera</taxon>
        <taxon>Hemiptera</taxon>
        <taxon>Heteroptera</taxon>
        <taxon>Panheteroptera</taxon>
        <taxon>Cimicomorpha</taxon>
        <taxon>Miridae</taxon>
        <taxon>Mirini</taxon>
        <taxon>Apolygus</taxon>
    </lineage>
</organism>
<accession>A0A8S9WNH4</accession>
<name>A0A8S9WNH4_APOLU</name>
<proteinExistence type="predicted"/>
<reference evidence="2" key="1">
    <citation type="journal article" date="2021" name="Mol. Ecol. Resour.">
        <title>Apolygus lucorum genome provides insights into omnivorousness and mesophyll feeding.</title>
        <authorList>
            <person name="Liu Y."/>
            <person name="Liu H."/>
            <person name="Wang H."/>
            <person name="Huang T."/>
            <person name="Liu B."/>
            <person name="Yang B."/>
            <person name="Yin L."/>
            <person name="Li B."/>
            <person name="Zhang Y."/>
            <person name="Zhang S."/>
            <person name="Jiang F."/>
            <person name="Zhang X."/>
            <person name="Ren Y."/>
            <person name="Wang B."/>
            <person name="Wang S."/>
            <person name="Lu Y."/>
            <person name="Wu K."/>
            <person name="Fan W."/>
            <person name="Wang G."/>
        </authorList>
    </citation>
    <scope>NUCLEOTIDE SEQUENCE</scope>
    <source>
        <strain evidence="2">12Hb</strain>
    </source>
</reference>
<feature type="region of interest" description="Disordered" evidence="1">
    <location>
        <begin position="1"/>
        <end position="37"/>
    </location>
</feature>
<evidence type="ECO:0000313" key="2">
    <source>
        <dbReference type="EMBL" id="KAF6197748.1"/>
    </source>
</evidence>